<keyword evidence="15" id="KW-1185">Reference proteome</keyword>
<dbReference type="Gene3D" id="3.40.570.10">
    <property type="entry name" value="Extracellular Endonuclease, subunit A"/>
    <property type="match status" value="1"/>
</dbReference>
<evidence type="ECO:0000256" key="6">
    <source>
        <dbReference type="ARBA" id="ARBA00022801"/>
    </source>
</evidence>
<keyword evidence="3 10" id="KW-0540">Nuclease</keyword>
<dbReference type="Pfam" id="PF01223">
    <property type="entry name" value="Endonuclease_NS"/>
    <property type="match status" value="1"/>
</dbReference>
<dbReference type="PANTHER" id="PTHR13966:SF5">
    <property type="entry name" value="ENDONUCLEASE G, MITOCHONDRIAL"/>
    <property type="match status" value="1"/>
</dbReference>
<dbReference type="CDD" id="cd00091">
    <property type="entry name" value="NUC"/>
    <property type="match status" value="1"/>
</dbReference>
<dbReference type="SUPFAM" id="SSF54060">
    <property type="entry name" value="His-Me finger endonucleases"/>
    <property type="match status" value="1"/>
</dbReference>
<comment type="cofactor">
    <cofactor evidence="1 10">
        <name>Mg(2+)</name>
        <dbReference type="ChEBI" id="CHEBI:18420"/>
    </cofactor>
</comment>
<keyword evidence="5 10" id="KW-0255">Endonuclease</keyword>
<proteinExistence type="inferred from homology"/>
<keyword evidence="4 9" id="KW-0479">Metal-binding</keyword>
<organism evidence="14 15">
    <name type="scientific">Urechidicola croceus</name>
    <dbReference type="NCBI Taxonomy" id="1850246"/>
    <lineage>
        <taxon>Bacteria</taxon>
        <taxon>Pseudomonadati</taxon>
        <taxon>Bacteroidota</taxon>
        <taxon>Flavobacteriia</taxon>
        <taxon>Flavobacteriales</taxon>
        <taxon>Flavobacteriaceae</taxon>
        <taxon>Urechidicola</taxon>
    </lineage>
</organism>
<dbReference type="OrthoDB" id="9811262at2"/>
<keyword evidence="11" id="KW-0812">Transmembrane</keyword>
<sequence length="260" mass="30386">MRNRTAIYSILTLIIAVGLFLYQNYSQKNIQSITIDGFNYLPTSTTGQIIQHENYSLSYNELYEQAEWVAWELNKSHLTYDDRRRPYFINDPKVLTQSANYKNFKGSGYDRGHLCPAGDRRFSLDAYNETFYTSNITPQKNDFNAGIWNRLEMKTRQWAKKYNQLYIVTGGVLTKDLKTIGYEDVAVPNYFYKVILDYSSTKPKAIAFLFPHKESNKSLKNFVVSIDEIEQLTTIDFFPNLPDELENRLESSVTTNNWKF</sequence>
<dbReference type="AlphaFoldDB" id="A0A1D8P7C1"/>
<keyword evidence="7" id="KW-0460">Magnesium</keyword>
<dbReference type="InterPro" id="IPR044929">
    <property type="entry name" value="DNA/RNA_non-sp_Endonuclease_sf"/>
</dbReference>
<dbReference type="InterPro" id="IPR001604">
    <property type="entry name" value="Endo_G_ENPP1-like_dom"/>
</dbReference>
<dbReference type="EC" id="3.1.30.-" evidence="10"/>
<dbReference type="Proteomes" id="UP000176050">
    <property type="component" value="Chromosome"/>
</dbReference>
<reference evidence="14 15" key="1">
    <citation type="submission" date="2016-10" db="EMBL/GenBank/DDBJ databases">
        <title>Lutibacter sp. LPB0138, isolated from marine gastropod.</title>
        <authorList>
            <person name="Kim E."/>
            <person name="Yi H."/>
        </authorList>
    </citation>
    <scope>NUCLEOTIDE SEQUENCE [LARGE SCALE GENOMIC DNA]</scope>
    <source>
        <strain evidence="14 15">LPB0138</strain>
    </source>
</reference>
<evidence type="ECO:0000313" key="15">
    <source>
        <dbReference type="Proteomes" id="UP000176050"/>
    </source>
</evidence>
<feature type="active site" description="Proton acceptor" evidence="8">
    <location>
        <position position="113"/>
    </location>
</feature>
<dbReference type="InterPro" id="IPR040255">
    <property type="entry name" value="Non-specific_endonuclease"/>
</dbReference>
<dbReference type="KEGG" id="lul:LPB138_07155"/>
<feature type="binding site" evidence="9">
    <location>
        <position position="144"/>
    </location>
    <ligand>
        <name>Mg(2+)</name>
        <dbReference type="ChEBI" id="CHEBI:18420"/>
        <note>catalytic</note>
    </ligand>
</feature>
<accession>A0A1D8P7C1</accession>
<gene>
    <name evidence="14" type="ORF">LPB138_07155</name>
</gene>
<dbReference type="InterPro" id="IPR018524">
    <property type="entry name" value="DNA/RNA_endonuclease_AS"/>
</dbReference>
<dbReference type="GO" id="GO:0003676">
    <property type="term" value="F:nucleic acid binding"/>
    <property type="evidence" value="ECO:0007669"/>
    <property type="project" value="InterPro"/>
</dbReference>
<evidence type="ECO:0000259" key="12">
    <source>
        <dbReference type="SMART" id="SM00477"/>
    </source>
</evidence>
<evidence type="ECO:0000256" key="4">
    <source>
        <dbReference type="ARBA" id="ARBA00022723"/>
    </source>
</evidence>
<keyword evidence="11" id="KW-1133">Transmembrane helix</keyword>
<evidence type="ECO:0000256" key="10">
    <source>
        <dbReference type="RuleBase" id="RU366055"/>
    </source>
</evidence>
<dbReference type="EMBL" id="CP017478">
    <property type="protein sequence ID" value="AOW20464.1"/>
    <property type="molecule type" value="Genomic_DNA"/>
</dbReference>
<evidence type="ECO:0000256" key="3">
    <source>
        <dbReference type="ARBA" id="ARBA00022722"/>
    </source>
</evidence>
<dbReference type="GO" id="GO:0046872">
    <property type="term" value="F:metal ion binding"/>
    <property type="evidence" value="ECO:0007669"/>
    <property type="project" value="UniProtKB-KW"/>
</dbReference>
<evidence type="ECO:0000256" key="7">
    <source>
        <dbReference type="ARBA" id="ARBA00022842"/>
    </source>
</evidence>
<dbReference type="InterPro" id="IPR044925">
    <property type="entry name" value="His-Me_finger_sf"/>
</dbReference>
<feature type="domain" description="ENPP1-3/EXOG-like endonuclease/phosphodiesterase" evidence="12">
    <location>
        <begin position="52"/>
        <end position="244"/>
    </location>
</feature>
<evidence type="ECO:0000259" key="13">
    <source>
        <dbReference type="SMART" id="SM00892"/>
    </source>
</evidence>
<dbReference type="GO" id="GO:0016787">
    <property type="term" value="F:hydrolase activity"/>
    <property type="evidence" value="ECO:0007669"/>
    <property type="project" value="UniProtKB-KW"/>
</dbReference>
<feature type="transmembrane region" description="Helical" evidence="11">
    <location>
        <begin position="6"/>
        <end position="22"/>
    </location>
</feature>
<evidence type="ECO:0000313" key="14">
    <source>
        <dbReference type="EMBL" id="AOW20464.1"/>
    </source>
</evidence>
<dbReference type="PROSITE" id="PS01070">
    <property type="entry name" value="NUCLEASE_NON_SPEC"/>
    <property type="match status" value="1"/>
</dbReference>
<protein>
    <recommendedName>
        <fullName evidence="10">Endonuclease</fullName>
        <ecNumber evidence="10">3.1.30.-</ecNumber>
    </recommendedName>
</protein>
<evidence type="ECO:0000256" key="8">
    <source>
        <dbReference type="PIRSR" id="PIRSR640255-1"/>
    </source>
</evidence>
<dbReference type="InterPro" id="IPR020821">
    <property type="entry name" value="ENPP1-3/EXOG-like_nuc-like"/>
</dbReference>
<evidence type="ECO:0000256" key="1">
    <source>
        <dbReference type="ARBA" id="ARBA00001946"/>
    </source>
</evidence>
<dbReference type="PANTHER" id="PTHR13966">
    <property type="entry name" value="ENDONUCLEASE RELATED"/>
    <property type="match status" value="1"/>
</dbReference>
<keyword evidence="6 10" id="KW-0378">Hydrolase</keyword>
<evidence type="ECO:0000256" key="5">
    <source>
        <dbReference type="ARBA" id="ARBA00022759"/>
    </source>
</evidence>
<dbReference type="STRING" id="1850246.LPB138_07155"/>
<evidence type="ECO:0000256" key="11">
    <source>
        <dbReference type="SAM" id="Phobius"/>
    </source>
</evidence>
<keyword evidence="11" id="KW-0472">Membrane</keyword>
<feature type="domain" description="DNA/RNA non-specific endonuclease/pyrophosphatase/phosphodiesterase" evidence="13">
    <location>
        <begin position="51"/>
        <end position="244"/>
    </location>
</feature>
<dbReference type="SMART" id="SM00477">
    <property type="entry name" value="NUC"/>
    <property type="match status" value="1"/>
</dbReference>
<evidence type="ECO:0000256" key="9">
    <source>
        <dbReference type="PIRSR" id="PIRSR640255-2"/>
    </source>
</evidence>
<dbReference type="SMART" id="SM00892">
    <property type="entry name" value="Endonuclease_NS"/>
    <property type="match status" value="1"/>
</dbReference>
<dbReference type="GO" id="GO:0004519">
    <property type="term" value="F:endonuclease activity"/>
    <property type="evidence" value="ECO:0007669"/>
    <property type="project" value="UniProtKB-UniRule"/>
</dbReference>
<comment type="similarity">
    <text evidence="2 10">Belongs to the DNA/RNA non-specific endonuclease family.</text>
</comment>
<evidence type="ECO:0000256" key="2">
    <source>
        <dbReference type="ARBA" id="ARBA00010052"/>
    </source>
</evidence>
<dbReference type="RefSeq" id="WP_070236607.1">
    <property type="nucleotide sequence ID" value="NZ_CP017478.1"/>
</dbReference>
<name>A0A1D8P7C1_9FLAO</name>